<reference evidence="4" key="1">
    <citation type="submission" date="2019-01" db="EMBL/GenBank/DDBJ databases">
        <title>Genomic analysis of Salicibibacter sp. NKC3-5.</title>
        <authorList>
            <person name="Oh Y.J."/>
        </authorList>
    </citation>
    <scope>NUCLEOTIDE SEQUENCE [LARGE SCALE GENOMIC DNA]</scope>
    <source>
        <strain evidence="4">NKC3-5</strain>
    </source>
</reference>
<dbReference type="AlphaFoldDB" id="A0A514LKU2"/>
<protein>
    <submittedName>
        <fullName evidence="3">Universal stress protein</fullName>
    </submittedName>
</protein>
<dbReference type="Pfam" id="PF00582">
    <property type="entry name" value="Usp"/>
    <property type="match status" value="2"/>
</dbReference>
<dbReference type="EMBL" id="CP035485">
    <property type="protein sequence ID" value="QDI92155.1"/>
    <property type="molecule type" value="Genomic_DNA"/>
</dbReference>
<proteinExistence type="inferred from homology"/>
<dbReference type="KEGG" id="sale:EPH95_13945"/>
<feature type="domain" description="UspA" evidence="2">
    <location>
        <begin position="150"/>
        <end position="296"/>
    </location>
</feature>
<dbReference type="PRINTS" id="PR01438">
    <property type="entry name" value="UNVRSLSTRESS"/>
</dbReference>
<evidence type="ECO:0000256" key="1">
    <source>
        <dbReference type="ARBA" id="ARBA00008791"/>
    </source>
</evidence>
<dbReference type="RefSeq" id="WP_142090670.1">
    <property type="nucleotide sequence ID" value="NZ_CP035485.1"/>
</dbReference>
<dbReference type="PANTHER" id="PTHR46268:SF6">
    <property type="entry name" value="UNIVERSAL STRESS PROTEIN UP12"/>
    <property type="match status" value="1"/>
</dbReference>
<gene>
    <name evidence="3" type="ORF">EPH95_13945</name>
</gene>
<dbReference type="OrthoDB" id="9777884at2"/>
<accession>A0A514LKU2</accession>
<dbReference type="Proteomes" id="UP000319756">
    <property type="component" value="Chromosome"/>
</dbReference>
<name>A0A514LKU2_9BACI</name>
<evidence type="ECO:0000259" key="2">
    <source>
        <dbReference type="Pfam" id="PF00582"/>
    </source>
</evidence>
<dbReference type="PANTHER" id="PTHR46268">
    <property type="entry name" value="STRESS RESPONSE PROTEIN NHAX"/>
    <property type="match status" value="1"/>
</dbReference>
<keyword evidence="4" id="KW-1185">Reference proteome</keyword>
<feature type="domain" description="UspA" evidence="2">
    <location>
        <begin position="2"/>
        <end position="142"/>
    </location>
</feature>
<sequence length="297" mass="32615">MMYKKILVVVDGSEQSDQALQKAIHTADRYDAVLLIGHVIDTRSFPRASPYGDNLWNEIKEGADELLEKSKKQAESFGLKEVSTVIESGNPRVVIPRKLIDEHSVDLLVIGGSGLNTVERMLVGSVTEASVRRSPCDVLTVKIEADETLYNNLMVAVDGSEQAENALAKAIEVAKVHNSSLKIINVVEVHAGPYTHSVLSAHQQGKDEEDKDKDVEQKQMLEEYKQQAEDQGVQDVETILYYGNPRMVIPRTLSDDHDIDLLVTAATGRGAVERFFTGSVASASVHHAPSDVLTVKE</sequence>
<evidence type="ECO:0000313" key="4">
    <source>
        <dbReference type="Proteomes" id="UP000319756"/>
    </source>
</evidence>
<evidence type="ECO:0000313" key="3">
    <source>
        <dbReference type="EMBL" id="QDI92155.1"/>
    </source>
</evidence>
<dbReference type="Gene3D" id="3.40.50.620">
    <property type="entry name" value="HUPs"/>
    <property type="match status" value="2"/>
</dbReference>
<dbReference type="InterPro" id="IPR006015">
    <property type="entry name" value="Universal_stress_UspA"/>
</dbReference>
<dbReference type="CDD" id="cd00293">
    <property type="entry name" value="USP-like"/>
    <property type="match status" value="2"/>
</dbReference>
<dbReference type="InterPro" id="IPR006016">
    <property type="entry name" value="UspA"/>
</dbReference>
<dbReference type="SUPFAM" id="SSF52402">
    <property type="entry name" value="Adenine nucleotide alpha hydrolases-like"/>
    <property type="match status" value="2"/>
</dbReference>
<organism evidence="3 4">
    <name type="scientific">Salicibibacter halophilus</name>
    <dbReference type="NCBI Taxonomy" id="2502791"/>
    <lineage>
        <taxon>Bacteria</taxon>
        <taxon>Bacillati</taxon>
        <taxon>Bacillota</taxon>
        <taxon>Bacilli</taxon>
        <taxon>Bacillales</taxon>
        <taxon>Bacillaceae</taxon>
        <taxon>Salicibibacter</taxon>
    </lineage>
</organism>
<comment type="similarity">
    <text evidence="1">Belongs to the universal stress protein A family.</text>
</comment>
<dbReference type="InterPro" id="IPR014729">
    <property type="entry name" value="Rossmann-like_a/b/a_fold"/>
</dbReference>